<dbReference type="GO" id="GO:0000062">
    <property type="term" value="F:fatty-acyl-CoA binding"/>
    <property type="evidence" value="ECO:0007669"/>
    <property type="project" value="InterPro"/>
</dbReference>
<dbReference type="Proteomes" id="UP001233999">
    <property type="component" value="Unassembled WGS sequence"/>
</dbReference>
<feature type="repeat" description="ANK" evidence="5">
    <location>
        <begin position="192"/>
        <end position="224"/>
    </location>
</feature>
<reference evidence="7" key="2">
    <citation type="submission" date="2023-05" db="EMBL/GenBank/DDBJ databases">
        <authorList>
            <person name="Fouks B."/>
        </authorList>
    </citation>
    <scope>NUCLEOTIDE SEQUENCE</scope>
    <source>
        <strain evidence="7">Stay&amp;Tobe</strain>
        <tissue evidence="7">Testes</tissue>
    </source>
</reference>
<dbReference type="PROSITE" id="PS50297">
    <property type="entry name" value="ANK_REP_REGION"/>
    <property type="match status" value="1"/>
</dbReference>
<dbReference type="InterPro" id="IPR036770">
    <property type="entry name" value="Ankyrin_rpt-contain_sf"/>
</dbReference>
<sequence length="245" mass="27137">MAEADYDLSKLSDVFEKAAEHLKSIVGKVDTSQLLELYSYYKQATEGPCNIPKPSWYEMQAKQKWQAWQSLGEMSRENAMTKYVELVSEIDPGWTNCEGGGHESGRTGWVAVSCLSNTDEHLDDKDKTIFDWVKEGNAEKVYEFARKSSTDSNIIDSEGMGLIHWAADRGNLDTMKCLIKDLTVDIDLKDGDGQTALHYAASCGHKEIVRFLLDNGANPNLADADGMLPVDVASGSEILEELKAC</sequence>
<dbReference type="PROSITE" id="PS50088">
    <property type="entry name" value="ANK_REPEAT"/>
    <property type="match status" value="1"/>
</dbReference>
<dbReference type="PANTHER" id="PTHR24119:SF0">
    <property type="entry name" value="ACYL-COA-BINDING DOMAIN-CONTAINING PROTEIN 6"/>
    <property type="match status" value="1"/>
</dbReference>
<dbReference type="Gene3D" id="1.25.40.20">
    <property type="entry name" value="Ankyrin repeat-containing domain"/>
    <property type="match status" value="1"/>
</dbReference>
<evidence type="ECO:0000256" key="4">
    <source>
        <dbReference type="ARBA" id="ARBA00023121"/>
    </source>
</evidence>
<reference evidence="7" key="1">
    <citation type="journal article" date="2023" name="IScience">
        <title>Live-bearing cockroach genome reveals convergent evolutionary mechanisms linked to viviparity in insects and beyond.</title>
        <authorList>
            <person name="Fouks B."/>
            <person name="Harrison M.C."/>
            <person name="Mikhailova A.A."/>
            <person name="Marchal E."/>
            <person name="English S."/>
            <person name="Carruthers M."/>
            <person name="Jennings E.C."/>
            <person name="Chiamaka E.L."/>
            <person name="Frigard R.A."/>
            <person name="Pippel M."/>
            <person name="Attardo G.M."/>
            <person name="Benoit J.B."/>
            <person name="Bornberg-Bauer E."/>
            <person name="Tobe S.S."/>
        </authorList>
    </citation>
    <scope>NUCLEOTIDE SEQUENCE</scope>
    <source>
        <strain evidence="7">Stay&amp;Tobe</strain>
    </source>
</reference>
<keyword evidence="4" id="KW-0446">Lipid-binding</keyword>
<evidence type="ECO:0000259" key="6">
    <source>
        <dbReference type="PROSITE" id="PS51228"/>
    </source>
</evidence>
<evidence type="ECO:0000313" key="8">
    <source>
        <dbReference type="Proteomes" id="UP001233999"/>
    </source>
</evidence>
<organism evidence="7 8">
    <name type="scientific">Diploptera punctata</name>
    <name type="common">Pacific beetle cockroach</name>
    <dbReference type="NCBI Taxonomy" id="6984"/>
    <lineage>
        <taxon>Eukaryota</taxon>
        <taxon>Metazoa</taxon>
        <taxon>Ecdysozoa</taxon>
        <taxon>Arthropoda</taxon>
        <taxon>Hexapoda</taxon>
        <taxon>Insecta</taxon>
        <taxon>Pterygota</taxon>
        <taxon>Neoptera</taxon>
        <taxon>Polyneoptera</taxon>
        <taxon>Dictyoptera</taxon>
        <taxon>Blattodea</taxon>
        <taxon>Blaberoidea</taxon>
        <taxon>Blaberidae</taxon>
        <taxon>Diplopterinae</taxon>
        <taxon>Diploptera</taxon>
    </lineage>
</organism>
<evidence type="ECO:0000256" key="2">
    <source>
        <dbReference type="ARBA" id="ARBA00022737"/>
    </source>
</evidence>
<dbReference type="InterPro" id="IPR000582">
    <property type="entry name" value="Acyl-CoA-binding_protein"/>
</dbReference>
<evidence type="ECO:0000256" key="5">
    <source>
        <dbReference type="PROSITE-ProRule" id="PRU00023"/>
    </source>
</evidence>
<evidence type="ECO:0000256" key="1">
    <source>
        <dbReference type="ARBA" id="ARBA00018419"/>
    </source>
</evidence>
<comment type="caution">
    <text evidence="7">The sequence shown here is derived from an EMBL/GenBank/DDBJ whole genome shotgun (WGS) entry which is preliminary data.</text>
</comment>
<keyword evidence="2" id="KW-0677">Repeat</keyword>
<dbReference type="InterPro" id="IPR035984">
    <property type="entry name" value="Acyl-CoA-binding_sf"/>
</dbReference>
<evidence type="ECO:0000256" key="3">
    <source>
        <dbReference type="ARBA" id="ARBA00023043"/>
    </source>
</evidence>
<dbReference type="Pfam" id="PF00887">
    <property type="entry name" value="ACBP"/>
    <property type="match status" value="1"/>
</dbReference>
<dbReference type="PANTHER" id="PTHR24119">
    <property type="entry name" value="ACYL-COA-BINDING DOMAIN-CONTAINING PROTEIN 6"/>
    <property type="match status" value="1"/>
</dbReference>
<dbReference type="SMART" id="SM00248">
    <property type="entry name" value="ANK"/>
    <property type="match status" value="2"/>
</dbReference>
<dbReference type="SUPFAM" id="SSF47027">
    <property type="entry name" value="Acyl-CoA binding protein"/>
    <property type="match status" value="1"/>
</dbReference>
<dbReference type="PRINTS" id="PR00689">
    <property type="entry name" value="ACOABINDINGP"/>
</dbReference>
<dbReference type="Gene3D" id="1.20.80.10">
    <property type="match status" value="1"/>
</dbReference>
<dbReference type="Pfam" id="PF12796">
    <property type="entry name" value="Ank_2"/>
    <property type="match status" value="1"/>
</dbReference>
<gene>
    <name evidence="7" type="ORF">L9F63_012465</name>
</gene>
<proteinExistence type="predicted"/>
<protein>
    <recommendedName>
        <fullName evidence="1">Acyl-CoA-binding domain-containing protein 6</fullName>
    </recommendedName>
</protein>
<evidence type="ECO:0000313" key="7">
    <source>
        <dbReference type="EMBL" id="KAJ9596523.1"/>
    </source>
</evidence>
<feature type="domain" description="ACB" evidence="6">
    <location>
        <begin position="11"/>
        <end position="96"/>
    </location>
</feature>
<dbReference type="SUPFAM" id="SSF48403">
    <property type="entry name" value="Ankyrin repeat"/>
    <property type="match status" value="1"/>
</dbReference>
<keyword evidence="3 5" id="KW-0040">ANK repeat</keyword>
<name>A0AAD8ACF7_DIPPU</name>
<keyword evidence="8" id="KW-1185">Reference proteome</keyword>
<accession>A0AAD8ACF7</accession>
<dbReference type="AlphaFoldDB" id="A0AAD8ACF7"/>
<dbReference type="InterPro" id="IPR002110">
    <property type="entry name" value="Ankyrin_rpt"/>
</dbReference>
<dbReference type="EMBL" id="JASPKZ010001983">
    <property type="protein sequence ID" value="KAJ9596523.1"/>
    <property type="molecule type" value="Genomic_DNA"/>
</dbReference>
<dbReference type="InterPro" id="IPR014352">
    <property type="entry name" value="FERM/acyl-CoA-bd_prot_sf"/>
</dbReference>
<dbReference type="PROSITE" id="PS51228">
    <property type="entry name" value="ACB_2"/>
    <property type="match status" value="1"/>
</dbReference>